<dbReference type="EMBL" id="CP012669">
    <property type="protein sequence ID" value="ALE17412.1"/>
    <property type="molecule type" value="Genomic_DNA"/>
</dbReference>
<keyword evidence="3" id="KW-1185">Reference proteome</keyword>
<dbReference type="InterPro" id="IPR003772">
    <property type="entry name" value="YceD"/>
</dbReference>
<dbReference type="Proteomes" id="UP000057938">
    <property type="component" value="Chromosome"/>
</dbReference>
<dbReference type="OrthoDB" id="8443793at2"/>
<evidence type="ECO:0008006" key="4">
    <source>
        <dbReference type="Google" id="ProtNLM"/>
    </source>
</evidence>
<organism evidence="2 3">
    <name type="scientific">Altererythrobacter epoxidivorans</name>
    <dbReference type="NCBI Taxonomy" id="361183"/>
    <lineage>
        <taxon>Bacteria</taxon>
        <taxon>Pseudomonadati</taxon>
        <taxon>Pseudomonadota</taxon>
        <taxon>Alphaproteobacteria</taxon>
        <taxon>Sphingomonadales</taxon>
        <taxon>Erythrobacteraceae</taxon>
        <taxon>Altererythrobacter</taxon>
    </lineage>
</organism>
<evidence type="ECO:0000256" key="1">
    <source>
        <dbReference type="SAM" id="MobiDB-lite"/>
    </source>
</evidence>
<reference evidence="2 3" key="1">
    <citation type="submission" date="2015-09" db="EMBL/GenBank/DDBJ databases">
        <title>Complete genome sequence of a benzo[a]pyrene-degrading bacterium Altererythrobacter epoxidivorans CGMCC 1.7731T.</title>
        <authorList>
            <person name="Li Z."/>
            <person name="Cheng H."/>
            <person name="Huo Y."/>
            <person name="Xu X."/>
        </authorList>
    </citation>
    <scope>NUCLEOTIDE SEQUENCE [LARGE SCALE GENOMIC DNA]</scope>
    <source>
        <strain evidence="2 3">CGMCC 1.7731</strain>
    </source>
</reference>
<protein>
    <recommendedName>
        <fullName evidence="4">DNA-binding protein</fullName>
    </recommendedName>
</protein>
<dbReference type="RefSeq" id="WP_061926310.1">
    <property type="nucleotide sequence ID" value="NZ_CP012669.1"/>
</dbReference>
<name>A0A0M3TAP5_9SPHN</name>
<dbReference type="PATRIC" id="fig|361183.4.peg.2095"/>
<feature type="region of interest" description="Disordered" evidence="1">
    <location>
        <begin position="142"/>
        <end position="179"/>
    </location>
</feature>
<evidence type="ECO:0000313" key="3">
    <source>
        <dbReference type="Proteomes" id="UP000057938"/>
    </source>
</evidence>
<sequence length="179" mass="19171">MTKSEIARPIKVRQLPGAPVIIDASEAEREALARRFGITSIEKLHAEITLDKESKAIVATGRLSARITQNCAISGEDFAVEVDEPLMFRFVEEGSLAAPVEEDDEIEIELSPDDCDEIEYSGDSFDLGEAVAQSLGLAIDPYAEGPGADEARRKAGITSDEEQAPSGPLAEALAALKKD</sequence>
<accession>A0A0M3TAP5</accession>
<dbReference type="AlphaFoldDB" id="A0A0M3TAP5"/>
<dbReference type="KEGG" id="aep:AMC99_02132"/>
<dbReference type="STRING" id="361183.AMC99_02132"/>
<gene>
    <name evidence="2" type="ORF">AMC99_02132</name>
</gene>
<proteinExistence type="predicted"/>
<dbReference type="Pfam" id="PF02620">
    <property type="entry name" value="YceD"/>
    <property type="match status" value="1"/>
</dbReference>
<evidence type="ECO:0000313" key="2">
    <source>
        <dbReference type="EMBL" id="ALE17412.1"/>
    </source>
</evidence>